<dbReference type="Pfam" id="PF11720">
    <property type="entry name" value="Inhibitor_I78"/>
    <property type="match status" value="1"/>
</dbReference>
<dbReference type="EMBL" id="JBHSWG010000001">
    <property type="protein sequence ID" value="MFC6761227.1"/>
    <property type="molecule type" value="Genomic_DNA"/>
</dbReference>
<dbReference type="PROSITE" id="PS51257">
    <property type="entry name" value="PROKAR_LIPOPROTEIN"/>
    <property type="match status" value="1"/>
</dbReference>
<accession>A0ABW2B723</accession>
<dbReference type="Gene3D" id="3.30.10.10">
    <property type="entry name" value="Trypsin Inhibitor V, subunit A"/>
    <property type="match status" value="1"/>
</dbReference>
<comment type="caution">
    <text evidence="1">The sequence shown here is derived from an EMBL/GenBank/DDBJ whole genome shotgun (WGS) entry which is preliminary data.</text>
</comment>
<dbReference type="Proteomes" id="UP001596353">
    <property type="component" value="Unassembled WGS sequence"/>
</dbReference>
<organism evidence="1 2">
    <name type="scientific">Sulfitobacter porphyrae</name>
    <dbReference type="NCBI Taxonomy" id="1246864"/>
    <lineage>
        <taxon>Bacteria</taxon>
        <taxon>Pseudomonadati</taxon>
        <taxon>Pseudomonadota</taxon>
        <taxon>Alphaproteobacteria</taxon>
        <taxon>Rhodobacterales</taxon>
        <taxon>Roseobacteraceae</taxon>
        <taxon>Sulfitobacter</taxon>
    </lineage>
</organism>
<evidence type="ECO:0000313" key="1">
    <source>
        <dbReference type="EMBL" id="MFC6761227.1"/>
    </source>
</evidence>
<protein>
    <submittedName>
        <fullName evidence="1">I78 family peptidase inhibitor</fullName>
    </submittedName>
</protein>
<gene>
    <name evidence="1" type="ORF">ACFQFQ_20005</name>
</gene>
<name>A0ABW2B723_9RHOB</name>
<sequence>MKTQIALVTAAALAACGPQQNGGASSDAGAGGADTCNAAAYAGMIGQDAVVALSIPDPKRQYRLGDPVTMDFNASRVNIVLNDTDVIIDITCG</sequence>
<evidence type="ECO:0000313" key="2">
    <source>
        <dbReference type="Proteomes" id="UP001596353"/>
    </source>
</evidence>
<reference evidence="2" key="1">
    <citation type="journal article" date="2019" name="Int. J. Syst. Evol. Microbiol.">
        <title>The Global Catalogue of Microorganisms (GCM) 10K type strain sequencing project: providing services to taxonomists for standard genome sequencing and annotation.</title>
        <authorList>
            <consortium name="The Broad Institute Genomics Platform"/>
            <consortium name="The Broad Institute Genome Sequencing Center for Infectious Disease"/>
            <person name="Wu L."/>
            <person name="Ma J."/>
        </authorList>
    </citation>
    <scope>NUCLEOTIDE SEQUENCE [LARGE SCALE GENOMIC DNA]</scope>
    <source>
        <strain evidence="2">CCUG 66188</strain>
    </source>
</reference>
<dbReference type="InterPro" id="IPR021719">
    <property type="entry name" value="Prot_inh_I78"/>
</dbReference>
<keyword evidence="2" id="KW-1185">Reference proteome</keyword>
<proteinExistence type="predicted"/>